<protein>
    <submittedName>
        <fullName evidence="2">Uncharacterized protein</fullName>
    </submittedName>
</protein>
<feature type="transmembrane region" description="Helical" evidence="1">
    <location>
        <begin position="68"/>
        <end position="86"/>
    </location>
</feature>
<name>A0ABU1NHX9_9BURK</name>
<evidence type="ECO:0000313" key="2">
    <source>
        <dbReference type="EMBL" id="MDR6538074.1"/>
    </source>
</evidence>
<feature type="transmembrane region" description="Helical" evidence="1">
    <location>
        <begin position="6"/>
        <end position="25"/>
    </location>
</feature>
<organism evidence="2 3">
    <name type="scientific">Variovorax soli</name>
    <dbReference type="NCBI Taxonomy" id="376815"/>
    <lineage>
        <taxon>Bacteria</taxon>
        <taxon>Pseudomonadati</taxon>
        <taxon>Pseudomonadota</taxon>
        <taxon>Betaproteobacteria</taxon>
        <taxon>Burkholderiales</taxon>
        <taxon>Comamonadaceae</taxon>
        <taxon>Variovorax</taxon>
    </lineage>
</organism>
<keyword evidence="1" id="KW-1133">Transmembrane helix</keyword>
<feature type="transmembrane region" description="Helical" evidence="1">
    <location>
        <begin position="37"/>
        <end position="56"/>
    </location>
</feature>
<comment type="caution">
    <text evidence="2">The sequence shown here is derived from an EMBL/GenBank/DDBJ whole genome shotgun (WGS) entry which is preliminary data.</text>
</comment>
<dbReference type="Proteomes" id="UP001184230">
    <property type="component" value="Unassembled WGS sequence"/>
</dbReference>
<gene>
    <name evidence="2" type="ORF">J2739_003861</name>
</gene>
<dbReference type="RefSeq" id="WP_309904543.1">
    <property type="nucleotide sequence ID" value="NZ_JAVDRF010000009.1"/>
</dbReference>
<accession>A0ABU1NHX9</accession>
<keyword evidence="1" id="KW-0812">Transmembrane</keyword>
<proteinExistence type="predicted"/>
<dbReference type="EMBL" id="JAVDRF010000009">
    <property type="protein sequence ID" value="MDR6538074.1"/>
    <property type="molecule type" value="Genomic_DNA"/>
</dbReference>
<sequence length="163" mass="17604">MDLHHPLFQSLALPLVVAFMVTGMLRGALGPVQGRRWAGAGAALAIVGTAVWILGWRTPPGTLTERLPWVYAVVALAGLGLEALHAGRRSEWLTASMLWALALASLATQALPLMIGLWALGTAVIRPCCGNTRPAPMRPRSSSWPAWAWPRSRWHPARRCSSS</sequence>
<evidence type="ECO:0000313" key="3">
    <source>
        <dbReference type="Proteomes" id="UP001184230"/>
    </source>
</evidence>
<keyword evidence="1" id="KW-0472">Membrane</keyword>
<evidence type="ECO:0000256" key="1">
    <source>
        <dbReference type="SAM" id="Phobius"/>
    </source>
</evidence>
<feature type="transmembrane region" description="Helical" evidence="1">
    <location>
        <begin position="98"/>
        <end position="120"/>
    </location>
</feature>
<keyword evidence="3" id="KW-1185">Reference proteome</keyword>
<reference evidence="2 3" key="1">
    <citation type="submission" date="2023-07" db="EMBL/GenBank/DDBJ databases">
        <title>Sorghum-associated microbial communities from plants grown in Nebraska, USA.</title>
        <authorList>
            <person name="Schachtman D."/>
        </authorList>
    </citation>
    <scope>NUCLEOTIDE SEQUENCE [LARGE SCALE GENOMIC DNA]</scope>
    <source>
        <strain evidence="2 3">DS1781</strain>
    </source>
</reference>